<dbReference type="Proteomes" id="UP000254893">
    <property type="component" value="Unassembled WGS sequence"/>
</dbReference>
<comment type="similarity">
    <text evidence="1">Belongs to the methyltransferase superfamily.</text>
</comment>
<dbReference type="RefSeq" id="WP_115170907.1">
    <property type="nucleotide sequence ID" value="NZ_UGYW01000002.1"/>
</dbReference>
<proteinExistence type="inferred from homology"/>
<name>A0A380CP94_SPHSI</name>
<dbReference type="InterPro" id="IPR051052">
    <property type="entry name" value="Diverse_substrate_MTase"/>
</dbReference>
<evidence type="ECO:0000313" key="5">
    <source>
        <dbReference type="EMBL" id="SUJ24100.1"/>
    </source>
</evidence>
<keyword evidence="5" id="KW-0830">Ubiquinone</keyword>
<sequence>MKKNVDRFTDRVVDYEKYRPSYPNQILSLLTREIGFNKDWLVADIGSGTGISTKLFVDNGNNTFGVEPNQAMREACIHHFKKNRNFIAVNATAEDTKIDDHCIDLIFAGQSFHWFDKVKTKVEFQRILKPEGHIVLVWNQRSPEDEFQRAYEEFLVRHIPEYQTVTQKNITDEHIHEFFAPKDIRKFSLPNQQTFDLKAFFGRVKSSSYFPNEESESKRLYEGLRELFDEYAIDKRLVFNYHTDIYIA</sequence>
<evidence type="ECO:0000256" key="1">
    <source>
        <dbReference type="ARBA" id="ARBA00008361"/>
    </source>
</evidence>
<gene>
    <name evidence="5" type="ORF">NCTC11388_03434</name>
</gene>
<accession>A0A380CP94</accession>
<dbReference type="Gene3D" id="3.40.50.150">
    <property type="entry name" value="Vaccinia Virus protein VP39"/>
    <property type="match status" value="1"/>
</dbReference>
<dbReference type="SUPFAM" id="SSF53335">
    <property type="entry name" value="S-adenosyl-L-methionine-dependent methyltransferases"/>
    <property type="match status" value="1"/>
</dbReference>
<dbReference type="Pfam" id="PF08241">
    <property type="entry name" value="Methyltransf_11"/>
    <property type="match status" value="1"/>
</dbReference>
<feature type="domain" description="Methyltransferase type 11" evidence="4">
    <location>
        <begin position="44"/>
        <end position="136"/>
    </location>
</feature>
<protein>
    <submittedName>
        <fullName evidence="5">Ubiquinone/menaquinone biosynthesis methyltransferase</fullName>
    </submittedName>
</protein>
<dbReference type="InterPro" id="IPR029063">
    <property type="entry name" value="SAM-dependent_MTases_sf"/>
</dbReference>
<dbReference type="EMBL" id="UGYW01000002">
    <property type="protein sequence ID" value="SUJ24100.1"/>
    <property type="molecule type" value="Genomic_DNA"/>
</dbReference>
<evidence type="ECO:0000259" key="4">
    <source>
        <dbReference type="Pfam" id="PF08241"/>
    </source>
</evidence>
<organism evidence="5 6">
    <name type="scientific">Sphingobacterium spiritivorum</name>
    <name type="common">Flavobacterium spiritivorum</name>
    <dbReference type="NCBI Taxonomy" id="258"/>
    <lineage>
        <taxon>Bacteria</taxon>
        <taxon>Pseudomonadati</taxon>
        <taxon>Bacteroidota</taxon>
        <taxon>Sphingobacteriia</taxon>
        <taxon>Sphingobacteriales</taxon>
        <taxon>Sphingobacteriaceae</taxon>
        <taxon>Sphingobacterium</taxon>
    </lineage>
</organism>
<dbReference type="CDD" id="cd02440">
    <property type="entry name" value="AdoMet_MTases"/>
    <property type="match status" value="1"/>
</dbReference>
<dbReference type="PANTHER" id="PTHR44942">
    <property type="entry name" value="METHYLTRANSF_11 DOMAIN-CONTAINING PROTEIN"/>
    <property type="match status" value="1"/>
</dbReference>
<reference evidence="5 6" key="1">
    <citation type="submission" date="2018-06" db="EMBL/GenBank/DDBJ databases">
        <authorList>
            <consortium name="Pathogen Informatics"/>
            <person name="Doyle S."/>
        </authorList>
    </citation>
    <scope>NUCLEOTIDE SEQUENCE [LARGE SCALE GENOMIC DNA]</scope>
    <source>
        <strain evidence="5 6">NCTC11388</strain>
    </source>
</reference>
<evidence type="ECO:0000256" key="2">
    <source>
        <dbReference type="ARBA" id="ARBA00022603"/>
    </source>
</evidence>
<dbReference type="PANTHER" id="PTHR44942:SF4">
    <property type="entry name" value="METHYLTRANSFERASE TYPE 11 DOMAIN-CONTAINING PROTEIN"/>
    <property type="match status" value="1"/>
</dbReference>
<dbReference type="InterPro" id="IPR013216">
    <property type="entry name" value="Methyltransf_11"/>
</dbReference>
<dbReference type="GO" id="GO:0008757">
    <property type="term" value="F:S-adenosylmethionine-dependent methyltransferase activity"/>
    <property type="evidence" value="ECO:0007669"/>
    <property type="project" value="InterPro"/>
</dbReference>
<evidence type="ECO:0000256" key="3">
    <source>
        <dbReference type="ARBA" id="ARBA00022679"/>
    </source>
</evidence>
<keyword evidence="2 5" id="KW-0489">Methyltransferase</keyword>
<dbReference type="GO" id="GO:0032259">
    <property type="term" value="P:methylation"/>
    <property type="evidence" value="ECO:0007669"/>
    <property type="project" value="UniProtKB-KW"/>
</dbReference>
<keyword evidence="3 5" id="KW-0808">Transferase</keyword>
<evidence type="ECO:0000313" key="6">
    <source>
        <dbReference type="Proteomes" id="UP000254893"/>
    </source>
</evidence>
<dbReference type="AlphaFoldDB" id="A0A380CP94"/>